<evidence type="ECO:0000256" key="6">
    <source>
        <dbReference type="ARBA" id="ARBA00023242"/>
    </source>
</evidence>
<dbReference type="PANTHER" id="PTHR47997">
    <property type="entry name" value="MYB DOMAIN PROTEIN 55"/>
    <property type="match status" value="1"/>
</dbReference>
<dbReference type="InterPro" id="IPR017930">
    <property type="entry name" value="Myb_dom"/>
</dbReference>
<dbReference type="FunFam" id="1.10.10.60:FF:000185">
    <property type="entry name" value="MYB transcription factor"/>
    <property type="match status" value="1"/>
</dbReference>
<evidence type="ECO:0000259" key="7">
    <source>
        <dbReference type="PROSITE" id="PS50090"/>
    </source>
</evidence>
<name>A0A2N9E5A3_FAGSY</name>
<evidence type="ECO:0000256" key="1">
    <source>
        <dbReference type="ARBA" id="ARBA00004123"/>
    </source>
</evidence>
<dbReference type="FunFam" id="1.10.10.60:FF:000140">
    <property type="entry name" value="Myb transcription factor"/>
    <property type="match status" value="1"/>
</dbReference>
<dbReference type="CDD" id="cd00167">
    <property type="entry name" value="SANT"/>
    <property type="match status" value="2"/>
</dbReference>
<evidence type="ECO:0000313" key="9">
    <source>
        <dbReference type="EMBL" id="SPC74147.1"/>
    </source>
</evidence>
<evidence type="ECO:0000259" key="8">
    <source>
        <dbReference type="PROSITE" id="PS51294"/>
    </source>
</evidence>
<accession>A0A2N9E5A3</accession>
<dbReference type="SMART" id="SM00717">
    <property type="entry name" value="SANT"/>
    <property type="match status" value="2"/>
</dbReference>
<evidence type="ECO:0000256" key="5">
    <source>
        <dbReference type="ARBA" id="ARBA00023163"/>
    </source>
</evidence>
<comment type="subcellular location">
    <subcellularLocation>
        <location evidence="1">Nucleus</location>
    </subcellularLocation>
</comment>
<sequence>MRRHSCCNKQKVKRGLWSPEEDEKLINYISIHGHGHGSWTSVPKLAGLQRCGKSCRLRWINYLRPGLKRGSFSPQEAALIIELHRILGNRWSQIAKHLPGRTDNEVKNFWHTSLKKKLKSSNALNLPGTLATCPDIGHPISSEDANPNLIINSQQDQQHHIPTPITMLQVDLELQHNNCCPTMVNFPPLIPAVPSDSSSYVTWSPLVGYDHQLGPNQHDIGHPISSEDANPNLIINSQQDQQHHIPTPITMLQVDLELQHNFCCPTMVNFPPLIPAVPSDSSSYVTWSPLVGYDHQLGPNQHDIGRPISSEDANPNLIINSQQDQQHHIPTPITMLQVDLELQHNICCPTMVNFPPLIPAVPSDSSSYVTWSPLVGYDHQLGPNQHDTSCPIIINPSIKESPYDKPEFAFEMPELSEIILRGNVSGMLPYAPPSPELLYTPARLSSCSPIFGSSNPYHSQLPSIQMEYTDAIISSSSSLWPPLQSSQFLSTLNLSSI</sequence>
<dbReference type="PROSITE" id="PS51294">
    <property type="entry name" value="HTH_MYB"/>
    <property type="match status" value="2"/>
</dbReference>
<dbReference type="GO" id="GO:0003677">
    <property type="term" value="F:DNA binding"/>
    <property type="evidence" value="ECO:0007669"/>
    <property type="project" value="UniProtKB-KW"/>
</dbReference>
<dbReference type="EMBL" id="OIVN01000093">
    <property type="protein sequence ID" value="SPC74147.1"/>
    <property type="molecule type" value="Genomic_DNA"/>
</dbReference>
<keyword evidence="5" id="KW-0804">Transcription</keyword>
<dbReference type="InterPro" id="IPR009057">
    <property type="entry name" value="Homeodomain-like_sf"/>
</dbReference>
<proteinExistence type="predicted"/>
<dbReference type="PANTHER" id="PTHR47997:SF87">
    <property type="entry name" value="TRANSCRIPTION FACTOR MYB26"/>
    <property type="match status" value="1"/>
</dbReference>
<gene>
    <name evidence="9" type="ORF">FSB_LOCUS2029</name>
</gene>
<evidence type="ECO:0000256" key="3">
    <source>
        <dbReference type="ARBA" id="ARBA00023015"/>
    </source>
</evidence>
<dbReference type="SUPFAM" id="SSF46689">
    <property type="entry name" value="Homeodomain-like"/>
    <property type="match status" value="1"/>
</dbReference>
<feature type="domain" description="Myb-like" evidence="7">
    <location>
        <begin position="64"/>
        <end position="114"/>
    </location>
</feature>
<dbReference type="AlphaFoldDB" id="A0A2N9E5A3"/>
<reference evidence="9" key="1">
    <citation type="submission" date="2018-02" db="EMBL/GenBank/DDBJ databases">
        <authorList>
            <person name="Cohen D.B."/>
            <person name="Kent A.D."/>
        </authorList>
    </citation>
    <scope>NUCLEOTIDE SEQUENCE</scope>
</reference>
<dbReference type="InterPro" id="IPR001005">
    <property type="entry name" value="SANT/Myb"/>
</dbReference>
<evidence type="ECO:0000256" key="4">
    <source>
        <dbReference type="ARBA" id="ARBA00023125"/>
    </source>
</evidence>
<feature type="domain" description="Myb-like" evidence="7">
    <location>
        <begin position="9"/>
        <end position="63"/>
    </location>
</feature>
<feature type="domain" description="HTH myb-type" evidence="8">
    <location>
        <begin position="64"/>
        <end position="118"/>
    </location>
</feature>
<keyword evidence="6" id="KW-0539">Nucleus</keyword>
<keyword evidence="4" id="KW-0238">DNA-binding</keyword>
<dbReference type="Pfam" id="PF00249">
    <property type="entry name" value="Myb_DNA-binding"/>
    <property type="match status" value="2"/>
</dbReference>
<keyword evidence="2" id="KW-0677">Repeat</keyword>
<protein>
    <submittedName>
        <fullName evidence="9">Uncharacterized protein</fullName>
    </submittedName>
</protein>
<dbReference type="Gene3D" id="1.10.10.60">
    <property type="entry name" value="Homeodomain-like"/>
    <property type="match status" value="2"/>
</dbReference>
<evidence type="ECO:0000256" key="2">
    <source>
        <dbReference type="ARBA" id="ARBA00022737"/>
    </source>
</evidence>
<keyword evidence="3" id="KW-0805">Transcription regulation</keyword>
<dbReference type="InterPro" id="IPR051953">
    <property type="entry name" value="Plant_SW-associated_TFs"/>
</dbReference>
<feature type="domain" description="HTH myb-type" evidence="8">
    <location>
        <begin position="9"/>
        <end position="63"/>
    </location>
</feature>
<dbReference type="GO" id="GO:0005634">
    <property type="term" value="C:nucleus"/>
    <property type="evidence" value="ECO:0007669"/>
    <property type="project" value="UniProtKB-SubCell"/>
</dbReference>
<organism evidence="9">
    <name type="scientific">Fagus sylvatica</name>
    <name type="common">Beechnut</name>
    <dbReference type="NCBI Taxonomy" id="28930"/>
    <lineage>
        <taxon>Eukaryota</taxon>
        <taxon>Viridiplantae</taxon>
        <taxon>Streptophyta</taxon>
        <taxon>Embryophyta</taxon>
        <taxon>Tracheophyta</taxon>
        <taxon>Spermatophyta</taxon>
        <taxon>Magnoliopsida</taxon>
        <taxon>eudicotyledons</taxon>
        <taxon>Gunneridae</taxon>
        <taxon>Pentapetalae</taxon>
        <taxon>rosids</taxon>
        <taxon>fabids</taxon>
        <taxon>Fagales</taxon>
        <taxon>Fagaceae</taxon>
        <taxon>Fagus</taxon>
    </lineage>
</organism>
<dbReference type="PROSITE" id="PS50090">
    <property type="entry name" value="MYB_LIKE"/>
    <property type="match status" value="2"/>
</dbReference>